<feature type="transmembrane region" description="Helical" evidence="8">
    <location>
        <begin position="6"/>
        <end position="26"/>
    </location>
</feature>
<keyword evidence="6 8" id="KW-0472">Membrane</keyword>
<accession>A0ABW4FMS2</accession>
<evidence type="ECO:0000256" key="7">
    <source>
        <dbReference type="SAM" id="MobiDB-lite"/>
    </source>
</evidence>
<feature type="domain" description="Cation/H+ exchanger transmembrane" evidence="9">
    <location>
        <begin position="18"/>
        <end position="371"/>
    </location>
</feature>
<dbReference type="PANTHER" id="PTHR42751">
    <property type="entry name" value="SODIUM/HYDROGEN EXCHANGER FAMILY/TRKA DOMAIN PROTEIN"/>
    <property type="match status" value="1"/>
</dbReference>
<feature type="transmembrane region" description="Helical" evidence="8">
    <location>
        <begin position="290"/>
        <end position="314"/>
    </location>
</feature>
<feature type="region of interest" description="Disordered" evidence="7">
    <location>
        <begin position="384"/>
        <end position="407"/>
    </location>
</feature>
<keyword evidence="11" id="KW-1185">Reference proteome</keyword>
<evidence type="ECO:0000313" key="11">
    <source>
        <dbReference type="Proteomes" id="UP001597145"/>
    </source>
</evidence>
<feature type="transmembrane region" description="Helical" evidence="8">
    <location>
        <begin position="178"/>
        <end position="198"/>
    </location>
</feature>
<evidence type="ECO:0000256" key="6">
    <source>
        <dbReference type="ARBA" id="ARBA00023136"/>
    </source>
</evidence>
<evidence type="ECO:0000256" key="4">
    <source>
        <dbReference type="ARBA" id="ARBA00022692"/>
    </source>
</evidence>
<feature type="transmembrane region" description="Helical" evidence="8">
    <location>
        <begin position="90"/>
        <end position="112"/>
    </location>
</feature>
<name>A0ABW4FMS2_9PSEU</name>
<sequence>MPEPITLLLELGTLLIALSVLGTIARRLSLSPVPLYLLAGLAIGDGGILPEPTSAPYIQTSAEIGLVLLLLMLGLEFSVDEFTESLKRHVPSVVVDFVLNAAPGAVAGLLLGLNAVSVLALAGATWVSSSGIVARLLGDLGRLRNPETHAVLGVLVLEDFAMSIYLPVLAVTAAGGTWWQALLGVVVGVGALLVALFVSRRWGHRIGDVLSHPESEQVLLRILGITLVVAALAEMINISAAVGAFLVGLTLTGEITDRARELFTPLRDLFAAAFFLAIGLSVNPSDIVPALPAALALAVVTAVTKVVAGAYAASRDGVDRRGRLRAGTALIARGEFSIVVVGLVGAAADPRLGALVTAYVLILATAGPIITRFAGGAEDRGIGARGAATAHEAGSTGRESSSEGQPS</sequence>
<comment type="caution">
    <text evidence="10">The sequence shown here is derived from an EMBL/GenBank/DDBJ whole genome shotgun (WGS) entry which is preliminary data.</text>
</comment>
<evidence type="ECO:0000313" key="10">
    <source>
        <dbReference type="EMBL" id="MFD1531181.1"/>
    </source>
</evidence>
<keyword evidence="5 8" id="KW-1133">Transmembrane helix</keyword>
<keyword evidence="4 8" id="KW-0812">Transmembrane</keyword>
<evidence type="ECO:0000256" key="8">
    <source>
        <dbReference type="SAM" id="Phobius"/>
    </source>
</evidence>
<comment type="subcellular location">
    <subcellularLocation>
        <location evidence="1">Membrane</location>
        <topology evidence="1">Multi-pass membrane protein</topology>
    </subcellularLocation>
</comment>
<evidence type="ECO:0000256" key="5">
    <source>
        <dbReference type="ARBA" id="ARBA00022989"/>
    </source>
</evidence>
<organism evidence="10 11">
    <name type="scientific">Pseudonocardia aurantiaca</name>
    <dbReference type="NCBI Taxonomy" id="75290"/>
    <lineage>
        <taxon>Bacteria</taxon>
        <taxon>Bacillati</taxon>
        <taxon>Actinomycetota</taxon>
        <taxon>Actinomycetes</taxon>
        <taxon>Pseudonocardiales</taxon>
        <taxon>Pseudonocardiaceae</taxon>
        <taxon>Pseudonocardia</taxon>
    </lineage>
</organism>
<feature type="transmembrane region" description="Helical" evidence="8">
    <location>
        <begin position="118"/>
        <end position="138"/>
    </location>
</feature>
<evidence type="ECO:0000256" key="2">
    <source>
        <dbReference type="ARBA" id="ARBA00005551"/>
    </source>
</evidence>
<dbReference type="RefSeq" id="WP_343973791.1">
    <property type="nucleotide sequence ID" value="NZ_BAAAJG010000004.1"/>
</dbReference>
<feature type="transmembrane region" description="Helical" evidence="8">
    <location>
        <begin position="354"/>
        <end position="375"/>
    </location>
</feature>
<gene>
    <name evidence="10" type="ORF">ACFSCY_17230</name>
</gene>
<feature type="transmembrane region" description="Helical" evidence="8">
    <location>
        <begin position="326"/>
        <end position="348"/>
    </location>
</feature>
<feature type="transmembrane region" description="Helical" evidence="8">
    <location>
        <begin position="218"/>
        <end position="247"/>
    </location>
</feature>
<dbReference type="Proteomes" id="UP001597145">
    <property type="component" value="Unassembled WGS sequence"/>
</dbReference>
<evidence type="ECO:0000256" key="1">
    <source>
        <dbReference type="ARBA" id="ARBA00004141"/>
    </source>
</evidence>
<evidence type="ECO:0000259" key="9">
    <source>
        <dbReference type="Pfam" id="PF00999"/>
    </source>
</evidence>
<dbReference type="EMBL" id="JBHUCP010000010">
    <property type="protein sequence ID" value="MFD1531181.1"/>
    <property type="molecule type" value="Genomic_DNA"/>
</dbReference>
<dbReference type="InterPro" id="IPR006153">
    <property type="entry name" value="Cation/H_exchanger_TM"/>
</dbReference>
<keyword evidence="3" id="KW-0813">Transport</keyword>
<comment type="similarity">
    <text evidence="2">Belongs to the monovalent cation:proton antiporter 2 (CPA2) transporter (TC 2.A.37) family.</text>
</comment>
<dbReference type="Gene3D" id="1.20.1530.20">
    <property type="match status" value="1"/>
</dbReference>
<reference evidence="11" key="1">
    <citation type="journal article" date="2019" name="Int. J. Syst. Evol. Microbiol.">
        <title>The Global Catalogue of Microorganisms (GCM) 10K type strain sequencing project: providing services to taxonomists for standard genome sequencing and annotation.</title>
        <authorList>
            <consortium name="The Broad Institute Genomics Platform"/>
            <consortium name="The Broad Institute Genome Sequencing Center for Infectious Disease"/>
            <person name="Wu L."/>
            <person name="Ma J."/>
        </authorList>
    </citation>
    <scope>NUCLEOTIDE SEQUENCE [LARGE SCALE GENOMIC DNA]</scope>
    <source>
        <strain evidence="11">JCM 12165</strain>
    </source>
</reference>
<dbReference type="InterPro" id="IPR038770">
    <property type="entry name" value="Na+/solute_symporter_sf"/>
</dbReference>
<feature type="transmembrane region" description="Helical" evidence="8">
    <location>
        <begin position="150"/>
        <end position="172"/>
    </location>
</feature>
<dbReference type="Pfam" id="PF00999">
    <property type="entry name" value="Na_H_Exchanger"/>
    <property type="match status" value="1"/>
</dbReference>
<feature type="compositionally biased region" description="Polar residues" evidence="7">
    <location>
        <begin position="397"/>
        <end position="407"/>
    </location>
</feature>
<feature type="transmembrane region" description="Helical" evidence="8">
    <location>
        <begin position="56"/>
        <end position="78"/>
    </location>
</feature>
<protein>
    <submittedName>
        <fullName evidence="10">Cation:proton antiporter</fullName>
    </submittedName>
</protein>
<proteinExistence type="inferred from homology"/>
<dbReference type="PANTHER" id="PTHR42751:SF6">
    <property type="entry name" value="CONSERVED INTEGRAL MEMBRANE TRANSPORT PROTEIN-RELATED"/>
    <property type="match status" value="1"/>
</dbReference>
<evidence type="ECO:0000256" key="3">
    <source>
        <dbReference type="ARBA" id="ARBA00022448"/>
    </source>
</evidence>